<evidence type="ECO:0000313" key="3">
    <source>
        <dbReference type="Proteomes" id="UP000275078"/>
    </source>
</evidence>
<feature type="compositionally biased region" description="Polar residues" evidence="1">
    <location>
        <begin position="392"/>
        <end position="405"/>
    </location>
</feature>
<feature type="compositionally biased region" description="Polar residues" evidence="1">
    <location>
        <begin position="338"/>
        <end position="349"/>
    </location>
</feature>
<organism evidence="2 3">
    <name type="scientific">Ascobolus immersus RN42</name>
    <dbReference type="NCBI Taxonomy" id="1160509"/>
    <lineage>
        <taxon>Eukaryota</taxon>
        <taxon>Fungi</taxon>
        <taxon>Dikarya</taxon>
        <taxon>Ascomycota</taxon>
        <taxon>Pezizomycotina</taxon>
        <taxon>Pezizomycetes</taxon>
        <taxon>Pezizales</taxon>
        <taxon>Ascobolaceae</taxon>
        <taxon>Ascobolus</taxon>
    </lineage>
</organism>
<gene>
    <name evidence="2" type="ORF">BJ508DRAFT_316425</name>
</gene>
<dbReference type="AlphaFoldDB" id="A0A3N4H6B7"/>
<evidence type="ECO:0000313" key="2">
    <source>
        <dbReference type="EMBL" id="RPA70542.1"/>
    </source>
</evidence>
<feature type="non-terminal residue" evidence="2">
    <location>
        <position position="405"/>
    </location>
</feature>
<feature type="non-terminal residue" evidence="2">
    <location>
        <position position="1"/>
    </location>
</feature>
<feature type="region of interest" description="Disordered" evidence="1">
    <location>
        <begin position="1"/>
        <end position="160"/>
    </location>
</feature>
<dbReference type="EMBL" id="ML120284">
    <property type="protein sequence ID" value="RPA70542.1"/>
    <property type="molecule type" value="Genomic_DNA"/>
</dbReference>
<keyword evidence="3" id="KW-1185">Reference proteome</keyword>
<protein>
    <submittedName>
        <fullName evidence="2">Uncharacterized protein</fullName>
    </submittedName>
</protein>
<reference evidence="2 3" key="1">
    <citation type="journal article" date="2018" name="Nat. Ecol. Evol.">
        <title>Pezizomycetes genomes reveal the molecular basis of ectomycorrhizal truffle lifestyle.</title>
        <authorList>
            <person name="Murat C."/>
            <person name="Payen T."/>
            <person name="Noel B."/>
            <person name="Kuo A."/>
            <person name="Morin E."/>
            <person name="Chen J."/>
            <person name="Kohler A."/>
            <person name="Krizsan K."/>
            <person name="Balestrini R."/>
            <person name="Da Silva C."/>
            <person name="Montanini B."/>
            <person name="Hainaut M."/>
            <person name="Levati E."/>
            <person name="Barry K.W."/>
            <person name="Belfiori B."/>
            <person name="Cichocki N."/>
            <person name="Clum A."/>
            <person name="Dockter R.B."/>
            <person name="Fauchery L."/>
            <person name="Guy J."/>
            <person name="Iotti M."/>
            <person name="Le Tacon F."/>
            <person name="Lindquist E.A."/>
            <person name="Lipzen A."/>
            <person name="Malagnac F."/>
            <person name="Mello A."/>
            <person name="Molinier V."/>
            <person name="Miyauchi S."/>
            <person name="Poulain J."/>
            <person name="Riccioni C."/>
            <person name="Rubini A."/>
            <person name="Sitrit Y."/>
            <person name="Splivallo R."/>
            <person name="Traeger S."/>
            <person name="Wang M."/>
            <person name="Zifcakova L."/>
            <person name="Wipf D."/>
            <person name="Zambonelli A."/>
            <person name="Paolocci F."/>
            <person name="Nowrousian M."/>
            <person name="Ottonello S."/>
            <person name="Baldrian P."/>
            <person name="Spatafora J.W."/>
            <person name="Henrissat B."/>
            <person name="Nagy L.G."/>
            <person name="Aury J.M."/>
            <person name="Wincker P."/>
            <person name="Grigoriev I.V."/>
            <person name="Bonfante P."/>
            <person name="Martin F.M."/>
        </authorList>
    </citation>
    <scope>NUCLEOTIDE SEQUENCE [LARGE SCALE GENOMIC DNA]</scope>
    <source>
        <strain evidence="2 3">RN42</strain>
    </source>
</reference>
<feature type="compositionally biased region" description="Acidic residues" evidence="1">
    <location>
        <begin position="242"/>
        <end position="258"/>
    </location>
</feature>
<feature type="compositionally biased region" description="Polar residues" evidence="1">
    <location>
        <begin position="23"/>
        <end position="59"/>
    </location>
</feature>
<dbReference type="Proteomes" id="UP000275078">
    <property type="component" value="Unassembled WGS sequence"/>
</dbReference>
<name>A0A3N4H6B7_ASCIM</name>
<sequence length="405" mass="42107">RSNGIRRDSSVNHDGNRHGEATSRGQSLSRGFLNSSTSGYCSKETLTPGRQRTPANAAQTFGLGSPGRQTSLSLRPSPVPSRTERTESPSAQLLAAARKTYMGVREIPDSTSPETKETANPPAPTSFGSGPRLTPTPPNRVKSLQPLTQSPELGIEEVGEKETTGLKLGLLFAPGANSLGDSGAGLGEGGEQMAEGQHEGDQSNLEDDDTAMPDVHNQPEEEEKRPRKGSSPPLDLRRGLSEDDSGDEEEGMEDEDKAVDEAGATGDVDLLSGLDDAGDTGNVERLNEGDPSVDPPGTKDEAGDGQPPVGSSGNLGIMDLDSAKTSKRPPTTAEIVDTSMTDGTVPSDSGTDHSTARSAVPGTDTVMEDINQEKVSDVDANGLPAPIEDKNSTPLTTATSGGISK</sequence>
<evidence type="ECO:0000256" key="1">
    <source>
        <dbReference type="SAM" id="MobiDB-lite"/>
    </source>
</evidence>
<feature type="region of interest" description="Disordered" evidence="1">
    <location>
        <begin position="172"/>
        <end position="405"/>
    </location>
</feature>
<accession>A0A3N4H6B7</accession>
<proteinExistence type="predicted"/>
<feature type="compositionally biased region" description="Basic and acidic residues" evidence="1">
    <location>
        <begin position="1"/>
        <end position="21"/>
    </location>
</feature>